<evidence type="ECO:0000256" key="2">
    <source>
        <dbReference type="SAM" id="Phobius"/>
    </source>
</evidence>
<comment type="caution">
    <text evidence="3">The sequence shown here is derived from an EMBL/GenBank/DDBJ whole genome shotgun (WGS) entry which is preliminary data.</text>
</comment>
<dbReference type="GO" id="GO:0016020">
    <property type="term" value="C:membrane"/>
    <property type="evidence" value="ECO:0007669"/>
    <property type="project" value="InterPro"/>
</dbReference>
<comment type="similarity">
    <text evidence="1">Belongs to the YggT family.</text>
</comment>
<accession>A0A6N3X2B2</accession>
<keyword evidence="2" id="KW-0812">Transmembrane</keyword>
<feature type="transmembrane region" description="Helical" evidence="2">
    <location>
        <begin position="58"/>
        <end position="79"/>
    </location>
</feature>
<sequence>MLVVALLDIVVIKTLSIFSLLLLLRVLLSWFPNLPWENPVLATLASITDPYLNLFRGFIPAIAGLDLSPILAFLSLSLVSSLLRAFSDPLLANASYTRYMVG</sequence>
<dbReference type="PANTHER" id="PTHR33219:SF14">
    <property type="entry name" value="PROTEIN COFACTOR ASSEMBLY OF COMPLEX C SUBUNIT B CCB3, CHLOROPLASTIC-RELATED"/>
    <property type="match status" value="1"/>
</dbReference>
<evidence type="ECO:0000256" key="1">
    <source>
        <dbReference type="ARBA" id="ARBA00010894"/>
    </source>
</evidence>
<proteinExistence type="inferred from homology"/>
<keyword evidence="2" id="KW-0472">Membrane</keyword>
<gene>
    <name evidence="3" type="ORF">TH68_10495</name>
</gene>
<dbReference type="InterPro" id="IPR003425">
    <property type="entry name" value="CCB3/YggT"/>
</dbReference>
<dbReference type="Proteomes" id="UP000035054">
    <property type="component" value="Unassembled WGS sequence"/>
</dbReference>
<dbReference type="EMBL" id="JXUO01000313">
    <property type="protein sequence ID" value="KKZ10563.1"/>
    <property type="molecule type" value="Genomic_DNA"/>
</dbReference>
<keyword evidence="2" id="KW-1133">Transmembrane helix</keyword>
<evidence type="ECO:0000313" key="3">
    <source>
        <dbReference type="EMBL" id="KKZ10563.1"/>
    </source>
</evidence>
<protein>
    <submittedName>
        <fullName evidence="3">Membrane protein</fullName>
    </submittedName>
</protein>
<dbReference type="AlphaFoldDB" id="A0A6N3X2B2"/>
<reference evidence="3 4" key="1">
    <citation type="submission" date="2015-01" db="EMBL/GenBank/DDBJ databases">
        <title>Lifestyle Evolution in Cyanobacterial Symbionts of Sponges.</title>
        <authorList>
            <person name="Burgsdorf I."/>
            <person name="Slaby B.M."/>
            <person name="Handley K.M."/>
            <person name="Haber M."/>
            <person name="Blom J."/>
            <person name="Marshall C.W."/>
            <person name="Gilbert J.A."/>
            <person name="Hentschel U."/>
            <person name="Steindler L."/>
        </authorList>
    </citation>
    <scope>NUCLEOTIDE SEQUENCE [LARGE SCALE GENOMIC DNA]</scope>
    <source>
        <strain evidence="3">142</strain>
    </source>
</reference>
<feature type="transmembrane region" description="Helical" evidence="2">
    <location>
        <begin position="7"/>
        <end position="31"/>
    </location>
</feature>
<organism evidence="3 4">
    <name type="scientific">Candidatus Synechococcus spongiarum 142</name>
    <dbReference type="NCBI Taxonomy" id="1608213"/>
    <lineage>
        <taxon>Bacteria</taxon>
        <taxon>Bacillati</taxon>
        <taxon>Cyanobacteriota</taxon>
        <taxon>Cyanophyceae</taxon>
        <taxon>Synechococcales</taxon>
        <taxon>Synechococcaceae</taxon>
        <taxon>Synechococcus</taxon>
    </lineage>
</organism>
<dbReference type="Pfam" id="PF02325">
    <property type="entry name" value="CCB3_YggT"/>
    <property type="match status" value="1"/>
</dbReference>
<name>A0A6N3X2B2_9SYNE</name>
<evidence type="ECO:0000313" key="4">
    <source>
        <dbReference type="Proteomes" id="UP000035054"/>
    </source>
</evidence>
<dbReference type="PANTHER" id="PTHR33219">
    <property type="entry name" value="YLMG HOMOLOG PROTEIN 2, CHLOROPLASTIC"/>
    <property type="match status" value="1"/>
</dbReference>